<dbReference type="AlphaFoldDB" id="A0A9D2DTW5"/>
<comment type="caution">
    <text evidence="3">The sequence shown here is derived from an EMBL/GenBank/DDBJ whole genome shotgun (WGS) entry which is preliminary data.</text>
</comment>
<evidence type="ECO:0000256" key="1">
    <source>
        <dbReference type="SAM" id="Phobius"/>
    </source>
</evidence>
<evidence type="ECO:0000259" key="2">
    <source>
        <dbReference type="Pfam" id="PF06580"/>
    </source>
</evidence>
<keyword evidence="1" id="KW-0812">Transmembrane</keyword>
<gene>
    <name evidence="3" type="ORF">IAA21_10825</name>
</gene>
<keyword evidence="1" id="KW-0472">Membrane</keyword>
<protein>
    <submittedName>
        <fullName evidence="3">Histidine kinase</fullName>
    </submittedName>
</protein>
<dbReference type="GO" id="GO:0016020">
    <property type="term" value="C:membrane"/>
    <property type="evidence" value="ECO:0007669"/>
    <property type="project" value="InterPro"/>
</dbReference>
<keyword evidence="3" id="KW-0808">Transferase</keyword>
<keyword evidence="3" id="KW-0418">Kinase</keyword>
<feature type="transmembrane region" description="Helical" evidence="1">
    <location>
        <begin position="12"/>
        <end position="31"/>
    </location>
</feature>
<feature type="domain" description="Signal transduction histidine kinase internal region" evidence="2">
    <location>
        <begin position="388"/>
        <end position="467"/>
    </location>
</feature>
<evidence type="ECO:0000313" key="3">
    <source>
        <dbReference type="EMBL" id="HIZ23271.1"/>
    </source>
</evidence>
<dbReference type="PANTHER" id="PTHR34220">
    <property type="entry name" value="SENSOR HISTIDINE KINASE YPDA"/>
    <property type="match status" value="1"/>
</dbReference>
<keyword evidence="1" id="KW-1133">Transmembrane helix</keyword>
<dbReference type="Proteomes" id="UP000824041">
    <property type="component" value="Unassembled WGS sequence"/>
</dbReference>
<reference evidence="3" key="2">
    <citation type="submission" date="2021-04" db="EMBL/GenBank/DDBJ databases">
        <authorList>
            <person name="Gilroy R."/>
        </authorList>
    </citation>
    <scope>NUCLEOTIDE SEQUENCE</scope>
    <source>
        <strain evidence="3">14324</strain>
    </source>
</reference>
<proteinExistence type="predicted"/>
<dbReference type="InterPro" id="IPR010559">
    <property type="entry name" value="Sig_transdc_His_kin_internal"/>
</dbReference>
<dbReference type="Pfam" id="PF06580">
    <property type="entry name" value="His_kinase"/>
    <property type="match status" value="1"/>
</dbReference>
<name>A0A9D2DTW5_9FIRM</name>
<dbReference type="InterPro" id="IPR036890">
    <property type="entry name" value="HATPase_C_sf"/>
</dbReference>
<reference evidence="3" key="1">
    <citation type="journal article" date="2021" name="PeerJ">
        <title>Extensive microbial diversity within the chicken gut microbiome revealed by metagenomics and culture.</title>
        <authorList>
            <person name="Gilroy R."/>
            <person name="Ravi A."/>
            <person name="Getino M."/>
            <person name="Pursley I."/>
            <person name="Horton D.L."/>
            <person name="Alikhan N.F."/>
            <person name="Baker D."/>
            <person name="Gharbi K."/>
            <person name="Hall N."/>
            <person name="Watson M."/>
            <person name="Adriaenssens E.M."/>
            <person name="Foster-Nyarko E."/>
            <person name="Jarju S."/>
            <person name="Secka A."/>
            <person name="Antonio M."/>
            <person name="Oren A."/>
            <person name="Chaudhuri R.R."/>
            <person name="La Ragione R."/>
            <person name="Hildebrand F."/>
            <person name="Pallen M.J."/>
        </authorList>
    </citation>
    <scope>NUCLEOTIDE SEQUENCE</scope>
    <source>
        <strain evidence="3">14324</strain>
    </source>
</reference>
<sequence length="598" mass="68730">MRSLHFKLFLRYAVLILSLCAVFLFFLYNIMGSEFRSNAQSELQADCDNISTLLDTQIENMDQLSKRIVDSRQLRNLFLQDNYSGDADSYYHKNDFSDALFDIIRLSFDHMKLNMFDVTGRFIHVGDTSIFQIKEPESFTDISWVEQALEAHGKKIILAPRAPELNGDGEIVVSLVRAFAPENPVKETAVLELQMDYSWLEGKIEDAIHNQKDKKKIFVYNGFGQRIYPYFKEEVPAETEEYIQSLLKEENQEDQLHRVINTENQPIIFTMNASETTGWTVIVSEGEGDLFTAFFEFQRMIIIVSLLGLVLMLILTNRIAAGISNPIRNLEKTVCSLDLNNLNDLKLPEYRNSIREVSSLYHSFSEMTGKLKNSLQTTIEAQTQAVNARMLALQSQMNPHFLYNTLSSISILAEEGEDEKVIKICDDLSLLLRYISSGTGNMASIEDEIRHTESYMNLIKVKYEERIVFKLEIPDEMKKIKTPKLMLQPLVENSVKYGLNVTPPWIIEIYGECRKECWRIQVKDNGTGFTEEYLKNFREEIKGISDKNRPIPELEVNGMGILNLYLRLWLLYGEQMIFEIGNHPEGGAQITIGGPMDQ</sequence>
<feature type="transmembrane region" description="Helical" evidence="1">
    <location>
        <begin position="300"/>
        <end position="320"/>
    </location>
</feature>
<dbReference type="Gene3D" id="3.30.565.10">
    <property type="entry name" value="Histidine kinase-like ATPase, C-terminal domain"/>
    <property type="match status" value="1"/>
</dbReference>
<evidence type="ECO:0000313" key="4">
    <source>
        <dbReference type="Proteomes" id="UP000824041"/>
    </source>
</evidence>
<dbReference type="GO" id="GO:0000155">
    <property type="term" value="F:phosphorelay sensor kinase activity"/>
    <property type="evidence" value="ECO:0007669"/>
    <property type="project" value="InterPro"/>
</dbReference>
<dbReference type="PANTHER" id="PTHR34220:SF7">
    <property type="entry name" value="SENSOR HISTIDINE KINASE YPDA"/>
    <property type="match status" value="1"/>
</dbReference>
<accession>A0A9D2DTW5</accession>
<dbReference type="EMBL" id="DXBU01000144">
    <property type="protein sequence ID" value="HIZ23271.1"/>
    <property type="molecule type" value="Genomic_DNA"/>
</dbReference>
<organism evidence="3 4">
    <name type="scientific">Candidatus Blautia faecigallinarum</name>
    <dbReference type="NCBI Taxonomy" id="2838488"/>
    <lineage>
        <taxon>Bacteria</taxon>
        <taxon>Bacillati</taxon>
        <taxon>Bacillota</taxon>
        <taxon>Clostridia</taxon>
        <taxon>Lachnospirales</taxon>
        <taxon>Lachnospiraceae</taxon>
        <taxon>Blautia</taxon>
    </lineage>
</organism>
<dbReference type="Gene3D" id="6.10.340.10">
    <property type="match status" value="1"/>
</dbReference>
<dbReference type="InterPro" id="IPR050640">
    <property type="entry name" value="Bact_2-comp_sensor_kinase"/>
</dbReference>
<dbReference type="SUPFAM" id="SSF55874">
    <property type="entry name" value="ATPase domain of HSP90 chaperone/DNA topoisomerase II/histidine kinase"/>
    <property type="match status" value="1"/>
</dbReference>